<comment type="caution">
    <text evidence="7">The sequence shown here is derived from an EMBL/GenBank/DDBJ whole genome shotgun (WGS) entry which is preliminary data.</text>
</comment>
<name>A0A1F5JCB3_9BACT</name>
<dbReference type="PANTHER" id="PTHR30093:SF44">
    <property type="entry name" value="TYPE II SECRETION SYSTEM CORE PROTEIN G"/>
    <property type="match status" value="1"/>
</dbReference>
<evidence type="ECO:0000256" key="6">
    <source>
        <dbReference type="SAM" id="Phobius"/>
    </source>
</evidence>
<dbReference type="NCBIfam" id="TIGR02532">
    <property type="entry name" value="IV_pilin_GFxxxE"/>
    <property type="match status" value="1"/>
</dbReference>
<keyword evidence="5 6" id="KW-0472">Membrane</keyword>
<evidence type="ECO:0000256" key="4">
    <source>
        <dbReference type="ARBA" id="ARBA00022989"/>
    </source>
</evidence>
<dbReference type="Pfam" id="PF07963">
    <property type="entry name" value="N_methyl"/>
    <property type="match status" value="1"/>
</dbReference>
<dbReference type="InterPro" id="IPR012902">
    <property type="entry name" value="N_methyl_site"/>
</dbReference>
<dbReference type="Gene3D" id="3.30.700.10">
    <property type="entry name" value="Glycoprotein, Type 4 Pilin"/>
    <property type="match status" value="1"/>
</dbReference>
<keyword evidence="3 6" id="KW-0812">Transmembrane</keyword>
<evidence type="ECO:0000313" key="8">
    <source>
        <dbReference type="Proteomes" id="UP000177042"/>
    </source>
</evidence>
<dbReference type="GO" id="GO:0015627">
    <property type="term" value="C:type II protein secretion system complex"/>
    <property type="evidence" value="ECO:0007669"/>
    <property type="project" value="InterPro"/>
</dbReference>
<evidence type="ECO:0000256" key="3">
    <source>
        <dbReference type="ARBA" id="ARBA00022692"/>
    </source>
</evidence>
<keyword evidence="2" id="KW-0488">Methylation</keyword>
<protein>
    <recommendedName>
        <fullName evidence="9">Type II secretion system protein GspG C-terminal domain-containing protein</fullName>
    </recommendedName>
</protein>
<dbReference type="GO" id="GO:0015628">
    <property type="term" value="P:protein secretion by the type II secretion system"/>
    <property type="evidence" value="ECO:0007669"/>
    <property type="project" value="InterPro"/>
</dbReference>
<feature type="transmembrane region" description="Helical" evidence="6">
    <location>
        <begin position="12"/>
        <end position="34"/>
    </location>
</feature>
<dbReference type="InterPro" id="IPR000983">
    <property type="entry name" value="Bac_GSPG_pilin"/>
</dbReference>
<evidence type="ECO:0008006" key="9">
    <source>
        <dbReference type="Google" id="ProtNLM"/>
    </source>
</evidence>
<dbReference type="Proteomes" id="UP000177042">
    <property type="component" value="Unassembled WGS sequence"/>
</dbReference>
<dbReference type="SUPFAM" id="SSF54523">
    <property type="entry name" value="Pili subunits"/>
    <property type="match status" value="1"/>
</dbReference>
<accession>A0A1F5JCB3</accession>
<evidence type="ECO:0000256" key="5">
    <source>
        <dbReference type="ARBA" id="ARBA00023136"/>
    </source>
</evidence>
<reference evidence="7 8" key="1">
    <citation type="journal article" date="2016" name="Nat. Commun.">
        <title>Thousands of microbial genomes shed light on interconnected biogeochemical processes in an aquifer system.</title>
        <authorList>
            <person name="Anantharaman K."/>
            <person name="Brown C.T."/>
            <person name="Hug L.A."/>
            <person name="Sharon I."/>
            <person name="Castelle C.J."/>
            <person name="Probst A.J."/>
            <person name="Thomas B.C."/>
            <person name="Singh A."/>
            <person name="Wilkins M.J."/>
            <person name="Karaoz U."/>
            <person name="Brodie E.L."/>
            <person name="Williams K.H."/>
            <person name="Hubbard S.S."/>
            <person name="Banfield J.F."/>
        </authorList>
    </citation>
    <scope>NUCLEOTIDE SEQUENCE [LARGE SCALE GENOMIC DNA]</scope>
</reference>
<evidence type="ECO:0000256" key="2">
    <source>
        <dbReference type="ARBA" id="ARBA00022481"/>
    </source>
</evidence>
<dbReference type="GO" id="GO:0016020">
    <property type="term" value="C:membrane"/>
    <property type="evidence" value="ECO:0007669"/>
    <property type="project" value="UniProtKB-SubCell"/>
</dbReference>
<dbReference type="PRINTS" id="PR00813">
    <property type="entry name" value="BCTERIALGSPG"/>
</dbReference>
<dbReference type="PROSITE" id="PS00409">
    <property type="entry name" value="PROKAR_NTER_METHYL"/>
    <property type="match status" value="1"/>
</dbReference>
<gene>
    <name evidence="7" type="ORF">A3C26_03770</name>
</gene>
<evidence type="ECO:0000256" key="1">
    <source>
        <dbReference type="ARBA" id="ARBA00004167"/>
    </source>
</evidence>
<comment type="subcellular location">
    <subcellularLocation>
        <location evidence="1">Membrane</location>
        <topology evidence="1">Single-pass membrane protein</topology>
    </subcellularLocation>
</comment>
<organism evidence="7 8">
    <name type="scientific">Candidatus Daviesbacteria bacterium RIFCSPHIGHO2_02_FULL_39_12</name>
    <dbReference type="NCBI Taxonomy" id="1797770"/>
    <lineage>
        <taxon>Bacteria</taxon>
        <taxon>Candidatus Daviesiibacteriota</taxon>
    </lineage>
</organism>
<evidence type="ECO:0000313" key="7">
    <source>
        <dbReference type="EMBL" id="OGE26281.1"/>
    </source>
</evidence>
<keyword evidence="4 6" id="KW-1133">Transmembrane helix</keyword>
<dbReference type="AlphaFoldDB" id="A0A1F5JCB3"/>
<proteinExistence type="predicted"/>
<dbReference type="EMBL" id="MFCX01000013">
    <property type="protein sequence ID" value="OGE26281.1"/>
    <property type="molecule type" value="Genomic_DNA"/>
</dbReference>
<sequence>MKQVKLHNKGFTLVELLVVVAIIAILSVIGITLFSSAQQNARDARRKSDIDAIAKALEIKRQPSIVYYVSLLNTDFSSGAIPTDTTTAQYCIKVYTAENGARTETNPTVWNADGNGAAVVGTVCPSSYRKATTDNGFLTTYFPVDTEKSWKVCAILENTNASPNVYCKNSAQ</sequence>
<dbReference type="PANTHER" id="PTHR30093">
    <property type="entry name" value="GENERAL SECRETION PATHWAY PROTEIN G"/>
    <property type="match status" value="1"/>
</dbReference>
<dbReference type="InterPro" id="IPR045584">
    <property type="entry name" value="Pilin-like"/>
</dbReference>